<dbReference type="AlphaFoldDB" id="A0A0A9CPH1"/>
<evidence type="ECO:0000313" key="2">
    <source>
        <dbReference type="EMBL" id="JAD78199.1"/>
    </source>
</evidence>
<organism evidence="2">
    <name type="scientific">Arundo donax</name>
    <name type="common">Giant reed</name>
    <name type="synonym">Donax arundinaceus</name>
    <dbReference type="NCBI Taxonomy" id="35708"/>
    <lineage>
        <taxon>Eukaryota</taxon>
        <taxon>Viridiplantae</taxon>
        <taxon>Streptophyta</taxon>
        <taxon>Embryophyta</taxon>
        <taxon>Tracheophyta</taxon>
        <taxon>Spermatophyta</taxon>
        <taxon>Magnoliopsida</taxon>
        <taxon>Liliopsida</taxon>
        <taxon>Poales</taxon>
        <taxon>Poaceae</taxon>
        <taxon>PACMAD clade</taxon>
        <taxon>Arundinoideae</taxon>
        <taxon>Arundineae</taxon>
        <taxon>Arundo</taxon>
    </lineage>
</organism>
<keyword evidence="1" id="KW-0732">Signal</keyword>
<feature type="chain" id="PRO_5002063444" description="Secreted protein" evidence="1">
    <location>
        <begin position="21"/>
        <end position="70"/>
    </location>
</feature>
<dbReference type="EMBL" id="GBRH01219696">
    <property type="protein sequence ID" value="JAD78199.1"/>
    <property type="molecule type" value="Transcribed_RNA"/>
</dbReference>
<feature type="signal peptide" evidence="1">
    <location>
        <begin position="1"/>
        <end position="20"/>
    </location>
</feature>
<proteinExistence type="predicted"/>
<name>A0A0A9CPH1_ARUDO</name>
<evidence type="ECO:0000256" key="1">
    <source>
        <dbReference type="SAM" id="SignalP"/>
    </source>
</evidence>
<sequence length="70" mass="8004">MSRQLLLLVQILVIPSAIFSTLSKLRHCRHRHLLASSMFVSCLCYPSENYRLITSHVSLTEAKCELENSD</sequence>
<reference evidence="2" key="2">
    <citation type="journal article" date="2015" name="Data Brief">
        <title>Shoot transcriptome of the giant reed, Arundo donax.</title>
        <authorList>
            <person name="Barrero R.A."/>
            <person name="Guerrero F.D."/>
            <person name="Moolhuijzen P."/>
            <person name="Goolsby J.A."/>
            <person name="Tidwell J."/>
            <person name="Bellgard S.E."/>
            <person name="Bellgard M.I."/>
        </authorList>
    </citation>
    <scope>NUCLEOTIDE SEQUENCE</scope>
    <source>
        <tissue evidence="2">Shoot tissue taken approximately 20 cm above the soil surface</tissue>
    </source>
</reference>
<protein>
    <recommendedName>
        <fullName evidence="3">Secreted protein</fullName>
    </recommendedName>
</protein>
<evidence type="ECO:0008006" key="3">
    <source>
        <dbReference type="Google" id="ProtNLM"/>
    </source>
</evidence>
<reference evidence="2" key="1">
    <citation type="submission" date="2014-09" db="EMBL/GenBank/DDBJ databases">
        <authorList>
            <person name="Magalhaes I.L.F."/>
            <person name="Oliveira U."/>
            <person name="Santos F.R."/>
            <person name="Vidigal T.H.D.A."/>
            <person name="Brescovit A.D."/>
            <person name="Santos A.J."/>
        </authorList>
    </citation>
    <scope>NUCLEOTIDE SEQUENCE</scope>
    <source>
        <tissue evidence="2">Shoot tissue taken approximately 20 cm above the soil surface</tissue>
    </source>
</reference>
<accession>A0A0A9CPH1</accession>